<reference evidence="1 2" key="1">
    <citation type="submission" date="2019-10" db="EMBL/GenBank/DDBJ databases">
        <title>Rubrobacter sp nov SCSIO 52915 isolated from a deep-sea sediment in the South China Sea.</title>
        <authorList>
            <person name="Chen R.W."/>
        </authorList>
    </citation>
    <scope>NUCLEOTIDE SEQUENCE [LARGE SCALE GENOMIC DNA]</scope>
    <source>
        <strain evidence="1 2">SCSIO 52915</strain>
    </source>
</reference>
<organism evidence="1 2">
    <name type="scientific">Rubrobacter marinus</name>
    <dbReference type="NCBI Taxonomy" id="2653852"/>
    <lineage>
        <taxon>Bacteria</taxon>
        <taxon>Bacillati</taxon>
        <taxon>Actinomycetota</taxon>
        <taxon>Rubrobacteria</taxon>
        <taxon>Rubrobacterales</taxon>
        <taxon>Rubrobacteraceae</taxon>
        <taxon>Rubrobacter</taxon>
    </lineage>
</organism>
<evidence type="ECO:0008006" key="3">
    <source>
        <dbReference type="Google" id="ProtNLM"/>
    </source>
</evidence>
<evidence type="ECO:0000313" key="2">
    <source>
        <dbReference type="Proteomes" id="UP000502706"/>
    </source>
</evidence>
<dbReference type="RefSeq" id="WP_166397923.1">
    <property type="nucleotide sequence ID" value="NZ_CP045121.1"/>
</dbReference>
<gene>
    <name evidence="1" type="ORF">GBA65_18940</name>
</gene>
<dbReference type="InterPro" id="IPR051135">
    <property type="entry name" value="Gal/GlcNAc/GalNAc_ST"/>
</dbReference>
<accession>A0A6G8Q1A8</accession>
<dbReference type="AlphaFoldDB" id="A0A6G8Q1A8"/>
<proteinExistence type="predicted"/>
<protein>
    <recommendedName>
        <fullName evidence="3">Sulfotransferase</fullName>
    </recommendedName>
</protein>
<dbReference type="GO" id="GO:0006790">
    <property type="term" value="P:sulfur compound metabolic process"/>
    <property type="evidence" value="ECO:0007669"/>
    <property type="project" value="TreeGrafter"/>
</dbReference>
<dbReference type="GO" id="GO:0001517">
    <property type="term" value="F:N-acetylglucosamine 6-O-sulfotransferase activity"/>
    <property type="evidence" value="ECO:0007669"/>
    <property type="project" value="TreeGrafter"/>
</dbReference>
<dbReference type="InterPro" id="IPR027417">
    <property type="entry name" value="P-loop_NTPase"/>
</dbReference>
<name>A0A6G8Q1A8_9ACTN</name>
<dbReference type="KEGG" id="rmar:GBA65_18940"/>
<dbReference type="PANTHER" id="PTHR10704">
    <property type="entry name" value="CARBOHYDRATE SULFOTRANSFERASE"/>
    <property type="match status" value="1"/>
</dbReference>
<dbReference type="Pfam" id="PF13469">
    <property type="entry name" value="Sulfotransfer_3"/>
    <property type="match status" value="1"/>
</dbReference>
<dbReference type="Proteomes" id="UP000502706">
    <property type="component" value="Chromosome"/>
</dbReference>
<dbReference type="PANTHER" id="PTHR10704:SF44">
    <property type="entry name" value="LD35051P-RELATED"/>
    <property type="match status" value="1"/>
</dbReference>
<dbReference type="EMBL" id="CP045121">
    <property type="protein sequence ID" value="QIN80251.1"/>
    <property type="molecule type" value="Genomic_DNA"/>
</dbReference>
<keyword evidence="2" id="KW-1185">Reference proteome</keyword>
<sequence length="309" mass="34850">MLYIAGSGRSGSTILDNILGQIEGFFPVGEFVYVWNRLANDGTCSCGARFKECEVWRPVLERAFGGPEGVDARAMARVQRTSTRPRHIPLSLTKPGEGRLRSRWTEEYRDALGRFYREISNVTGSRVVVDSSKLPLYGRVLGEVPGVERYAVHLVRDPRAVAYSWRRKKRSTPAGRGLAYMPQHHPVESSLEWDLCNVAAEDLRDDAPERYLMLRYEDFVREPRPSVERILDLLGEEPGSLPFVSERGVELRGPNHNVGGNPSRFRTGVVELRPDREWTQKMKDGDRWLVTALTLPFLARFGYGAGTGG</sequence>
<evidence type="ECO:0000313" key="1">
    <source>
        <dbReference type="EMBL" id="QIN80251.1"/>
    </source>
</evidence>
<dbReference type="Gene3D" id="3.40.50.300">
    <property type="entry name" value="P-loop containing nucleotide triphosphate hydrolases"/>
    <property type="match status" value="1"/>
</dbReference>
<dbReference type="GO" id="GO:0006044">
    <property type="term" value="P:N-acetylglucosamine metabolic process"/>
    <property type="evidence" value="ECO:0007669"/>
    <property type="project" value="TreeGrafter"/>
</dbReference>
<dbReference type="SUPFAM" id="SSF52540">
    <property type="entry name" value="P-loop containing nucleoside triphosphate hydrolases"/>
    <property type="match status" value="1"/>
</dbReference>